<proteinExistence type="predicted"/>
<sequence length="125" mass="13953">MPDDTPRRKWARAKGAGAHDLRRGAWYLVVNDSLPAVVVLDVRKNNVPVPRSMLDIIEEKPSKWSVVKWQETQRGARRASEENLGLVYGVCPSCGERGKLEPPGAAQLTCVHCHGTFPVDWEHPC</sequence>
<dbReference type="AlphaFoldDB" id="A0A0H4TCQ4"/>
<reference evidence="1" key="1">
    <citation type="journal article" date="2015" name="ISME J.">
        <title>Aquifer environment selects for microbial species cohorts in sediment and groundwater.</title>
        <authorList>
            <person name="Hug L.A."/>
            <person name="Thomas B.C."/>
            <person name="Brown C.T."/>
            <person name="Frischkorn K.R."/>
            <person name="Williams K.H."/>
            <person name="Tringe S.G."/>
            <person name="Banfield J.F."/>
        </authorList>
    </citation>
    <scope>NUCLEOTIDE SEQUENCE</scope>
</reference>
<protein>
    <submittedName>
        <fullName evidence="1">Uncharacterized protein</fullName>
    </submittedName>
</protein>
<organism evidence="1">
    <name type="scientific">uncultured Gemmatimonadetes bacterium Rifle_16ft_4_minimus_7</name>
    <dbReference type="NCBI Taxonomy" id="1665098"/>
    <lineage>
        <taxon>Bacteria</taxon>
        <taxon>Pseudomonadati</taxon>
        <taxon>Gemmatimonadota</taxon>
        <taxon>environmental samples</taxon>
    </lineage>
</organism>
<dbReference type="EMBL" id="KT007046">
    <property type="protein sequence ID" value="AKQ04660.1"/>
    <property type="molecule type" value="Genomic_DNA"/>
</dbReference>
<name>A0A0H4TCQ4_9BACT</name>
<accession>A0A0H4TCQ4</accession>
<evidence type="ECO:0000313" key="1">
    <source>
        <dbReference type="EMBL" id="AKQ04660.1"/>
    </source>
</evidence>